<evidence type="ECO:0000256" key="4">
    <source>
        <dbReference type="SAM" id="MobiDB-lite"/>
    </source>
</evidence>
<dbReference type="PROSITE" id="PS50174">
    <property type="entry name" value="G_PATCH"/>
    <property type="match status" value="1"/>
</dbReference>
<dbReference type="GO" id="GO:0003676">
    <property type="term" value="F:nucleic acid binding"/>
    <property type="evidence" value="ECO:0007669"/>
    <property type="project" value="InterPro"/>
</dbReference>
<feature type="domain" description="G-patch" evidence="5">
    <location>
        <begin position="241"/>
        <end position="287"/>
    </location>
</feature>
<dbReference type="Proteomes" id="UP000053257">
    <property type="component" value="Unassembled WGS sequence"/>
</dbReference>
<dbReference type="GO" id="GO:0000398">
    <property type="term" value="P:mRNA splicing, via spliceosome"/>
    <property type="evidence" value="ECO:0007669"/>
    <property type="project" value="InterPro"/>
</dbReference>
<evidence type="ECO:0000259" key="5">
    <source>
        <dbReference type="PROSITE" id="PS50174"/>
    </source>
</evidence>
<feature type="compositionally biased region" description="Basic and acidic residues" evidence="4">
    <location>
        <begin position="331"/>
        <end position="424"/>
    </location>
</feature>
<gene>
    <name evidence="6" type="ORF">PHLGIDRAFT_96705</name>
</gene>
<feature type="compositionally biased region" description="Acidic residues" evidence="4">
    <location>
        <begin position="63"/>
        <end position="72"/>
    </location>
</feature>
<comment type="similarity">
    <text evidence="2">Belongs to the SPP2 family.</text>
</comment>
<organism evidence="6 7">
    <name type="scientific">Phlebiopsis gigantea (strain 11061_1 CR5-6)</name>
    <name type="common">White-rot fungus</name>
    <name type="synonym">Peniophora gigantea</name>
    <dbReference type="NCBI Taxonomy" id="745531"/>
    <lineage>
        <taxon>Eukaryota</taxon>
        <taxon>Fungi</taxon>
        <taxon>Dikarya</taxon>
        <taxon>Basidiomycota</taxon>
        <taxon>Agaricomycotina</taxon>
        <taxon>Agaricomycetes</taxon>
        <taxon>Polyporales</taxon>
        <taxon>Phanerochaetaceae</taxon>
        <taxon>Phlebiopsis</taxon>
    </lineage>
</organism>
<evidence type="ECO:0000313" key="6">
    <source>
        <dbReference type="EMBL" id="KIP01766.1"/>
    </source>
</evidence>
<feature type="region of interest" description="Disordered" evidence="4">
    <location>
        <begin position="163"/>
        <end position="238"/>
    </location>
</feature>
<comment type="subcellular location">
    <subcellularLocation>
        <location evidence="1">Nucleus</location>
    </subcellularLocation>
</comment>
<dbReference type="HOGENOM" id="CLU_045413_0_0_1"/>
<dbReference type="PANTHER" id="PTHR15818:SF2">
    <property type="entry name" value="G-PATCH DOMAIN AND KOW MOTIFS-CONTAINING PROTEIN"/>
    <property type="match status" value="1"/>
</dbReference>
<feature type="region of interest" description="Disordered" evidence="4">
    <location>
        <begin position="124"/>
        <end position="151"/>
    </location>
</feature>
<name>A0A0C3RQ32_PHLG1</name>
<evidence type="ECO:0000256" key="3">
    <source>
        <dbReference type="ARBA" id="ARBA00023242"/>
    </source>
</evidence>
<protein>
    <recommendedName>
        <fullName evidence="5">G-patch domain-containing protein</fullName>
    </recommendedName>
</protein>
<dbReference type="Pfam" id="PF12656">
    <property type="entry name" value="G-patch_2"/>
    <property type="match status" value="1"/>
</dbReference>
<feature type="compositionally biased region" description="Polar residues" evidence="4">
    <location>
        <begin position="43"/>
        <end position="52"/>
    </location>
</feature>
<dbReference type="InterPro" id="IPR000467">
    <property type="entry name" value="G_patch_dom"/>
</dbReference>
<keyword evidence="7" id="KW-1185">Reference proteome</keyword>
<dbReference type="OrthoDB" id="5577072at2759"/>
<dbReference type="AlphaFoldDB" id="A0A0C3RQ32"/>
<dbReference type="InterPro" id="IPR045166">
    <property type="entry name" value="Spp2-like"/>
</dbReference>
<feature type="compositionally biased region" description="Basic and acidic residues" evidence="4">
    <location>
        <begin position="284"/>
        <end position="294"/>
    </location>
</feature>
<keyword evidence="3" id="KW-0539">Nucleus</keyword>
<dbReference type="EMBL" id="KN840738">
    <property type="protein sequence ID" value="KIP01766.1"/>
    <property type="molecule type" value="Genomic_DNA"/>
</dbReference>
<proteinExistence type="inferred from homology"/>
<accession>A0A0C3RQ32</accession>
<evidence type="ECO:0000256" key="2">
    <source>
        <dbReference type="ARBA" id="ARBA00008576"/>
    </source>
</evidence>
<evidence type="ECO:0000256" key="1">
    <source>
        <dbReference type="ARBA" id="ARBA00004123"/>
    </source>
</evidence>
<dbReference type="InterPro" id="IPR026822">
    <property type="entry name" value="Spp2/MOS2_G-patch"/>
</dbReference>
<evidence type="ECO:0000313" key="7">
    <source>
        <dbReference type="Proteomes" id="UP000053257"/>
    </source>
</evidence>
<sequence length="424" mass="47857">MSSDGKLSFKIRRPSPVSRASSTGGDPDFKVPALPRHLKAASRASTPGSSAPSPKRTYQERDSSDEDEQLEDELVTGFDQFGVQRCVSLHEKKKPQGPLVIAALKNKDWRELARKRKNLYVPPSAAATTGADGSVGGLGTRDTINSGPQSVGLQLRKKVKVEEDAMDAEVEDVPAVKEEAMKDEEESEDQKALRALLSGSDGKQGPRVEVIPAVTEDEAYQQDVGELPEPASLEDYERVPVEDFGAALLRGMGWKEGQSASRKGKGPVEPWLPQARPALLGIGAKEKEVLDDGSKKKKGRTRANEKYVPLVKVEKRSGEGDSGSGSSTRRRSPEPRSSRRSPSPDRRRDRDRHDRDYDRDRERKRDRERDRDKDTDRDRERDRDRDYRDRDRDRDYDRRRDDRRESGSRRGDRSADRSRRDRDR</sequence>
<feature type="region of interest" description="Disordered" evidence="4">
    <location>
        <begin position="255"/>
        <end position="424"/>
    </location>
</feature>
<dbReference type="PANTHER" id="PTHR15818">
    <property type="entry name" value="G PATCH AND KOW-CONTAINING"/>
    <property type="match status" value="1"/>
</dbReference>
<feature type="region of interest" description="Disordered" evidence="4">
    <location>
        <begin position="1"/>
        <end position="72"/>
    </location>
</feature>
<feature type="compositionally biased region" description="Polar residues" evidence="4">
    <location>
        <begin position="142"/>
        <end position="151"/>
    </location>
</feature>
<dbReference type="STRING" id="745531.A0A0C3RQ32"/>
<dbReference type="GO" id="GO:0005681">
    <property type="term" value="C:spliceosomal complex"/>
    <property type="evidence" value="ECO:0007669"/>
    <property type="project" value="TreeGrafter"/>
</dbReference>
<reference evidence="6 7" key="1">
    <citation type="journal article" date="2014" name="PLoS Genet.">
        <title>Analysis of the Phlebiopsis gigantea genome, transcriptome and secretome provides insight into its pioneer colonization strategies of wood.</title>
        <authorList>
            <person name="Hori C."/>
            <person name="Ishida T."/>
            <person name="Igarashi K."/>
            <person name="Samejima M."/>
            <person name="Suzuki H."/>
            <person name="Master E."/>
            <person name="Ferreira P."/>
            <person name="Ruiz-Duenas F.J."/>
            <person name="Held B."/>
            <person name="Canessa P."/>
            <person name="Larrondo L.F."/>
            <person name="Schmoll M."/>
            <person name="Druzhinina I.S."/>
            <person name="Kubicek C.P."/>
            <person name="Gaskell J.A."/>
            <person name="Kersten P."/>
            <person name="St John F."/>
            <person name="Glasner J."/>
            <person name="Sabat G."/>
            <person name="Splinter BonDurant S."/>
            <person name="Syed K."/>
            <person name="Yadav J."/>
            <person name="Mgbeahuruike A.C."/>
            <person name="Kovalchuk A."/>
            <person name="Asiegbu F.O."/>
            <person name="Lackner G."/>
            <person name="Hoffmeister D."/>
            <person name="Rencoret J."/>
            <person name="Gutierrez A."/>
            <person name="Sun H."/>
            <person name="Lindquist E."/>
            <person name="Barry K."/>
            <person name="Riley R."/>
            <person name="Grigoriev I.V."/>
            <person name="Henrissat B."/>
            <person name="Kues U."/>
            <person name="Berka R.M."/>
            <person name="Martinez A.T."/>
            <person name="Covert S.F."/>
            <person name="Blanchette R.A."/>
            <person name="Cullen D."/>
        </authorList>
    </citation>
    <scope>NUCLEOTIDE SEQUENCE [LARGE SCALE GENOMIC DNA]</scope>
    <source>
        <strain evidence="6 7">11061_1 CR5-6</strain>
    </source>
</reference>